<dbReference type="Proteomes" id="UP000034103">
    <property type="component" value="Chromosome"/>
</dbReference>
<dbReference type="PATRIC" id="fig|1641812.3.peg.1391"/>
<proteinExistence type="predicted"/>
<name>A0A0F6RKR2_MICAE</name>
<sequence length="41" mass="4534">MPGNDHKSCLETIGERVVRAFVLKFPIGGLNPVQLIIEKVD</sequence>
<organism evidence="1 2">
    <name type="scientific">Microcystis aeruginosa NIES-2549</name>
    <dbReference type="NCBI Taxonomy" id="1641812"/>
    <lineage>
        <taxon>Bacteria</taxon>
        <taxon>Bacillati</taxon>
        <taxon>Cyanobacteriota</taxon>
        <taxon>Cyanophyceae</taxon>
        <taxon>Oscillatoriophycideae</taxon>
        <taxon>Chroococcales</taxon>
        <taxon>Microcystaceae</taxon>
        <taxon>Microcystis</taxon>
    </lineage>
</organism>
<reference evidence="1 2" key="1">
    <citation type="journal article" date="2015" name="Genome Announc.">
        <title>Complete Genome Sequence of Microcystis aeruginosa NIES-2549, a Bloom-Forming Cyanobacterium from Lake Kasumigaura, Japan.</title>
        <authorList>
            <person name="Yamaguchi H."/>
            <person name="Suzuki S."/>
            <person name="Tanabe Y."/>
            <person name="Osana Y."/>
            <person name="Shimura Y."/>
            <person name="Ishida K."/>
            <person name="Kawachi M."/>
        </authorList>
    </citation>
    <scope>NUCLEOTIDE SEQUENCE [LARGE SCALE GENOMIC DNA]</scope>
    <source>
        <strain evidence="1 2">NIES-2549</strain>
    </source>
</reference>
<dbReference type="HOGENOM" id="CLU_3272743_0_0_3"/>
<gene>
    <name evidence="1" type="ORF">MYAER_1347</name>
</gene>
<evidence type="ECO:0000313" key="2">
    <source>
        <dbReference type="Proteomes" id="UP000034103"/>
    </source>
</evidence>
<dbReference type="EMBL" id="CP011304">
    <property type="protein sequence ID" value="AKE63703.1"/>
    <property type="molecule type" value="Genomic_DNA"/>
</dbReference>
<accession>A0A0F6RKR2</accession>
<dbReference type="AlphaFoldDB" id="A0A0F6RKR2"/>
<protein>
    <submittedName>
        <fullName evidence="1">Uncharacterized protein</fullName>
    </submittedName>
</protein>
<evidence type="ECO:0000313" key="1">
    <source>
        <dbReference type="EMBL" id="AKE63703.1"/>
    </source>
</evidence>